<name>A0A6V6YW75_9FLAO</name>
<sequence>MAPSIKKYFIYTIFLVSPLSLSLYAQCKIEKPINSNVAVGQQDHTLKNLNQITEITSVIDLEYSKQFIVELSIPKGSFAVEAERIDKTNRAVNSEKESKKISSYSVLAKDIIENYKYDFSETFIDILFFEDIDLARIRTI</sequence>
<keyword evidence="2" id="KW-1185">Reference proteome</keyword>
<dbReference type="AlphaFoldDB" id="A0A6V6YW75"/>
<comment type="caution">
    <text evidence="1">The sequence shown here is derived from an EMBL/GenBank/DDBJ whole genome shotgun (WGS) entry which is preliminary data.</text>
</comment>
<dbReference type="Proteomes" id="UP000530060">
    <property type="component" value="Unassembled WGS sequence"/>
</dbReference>
<reference evidence="1 2" key="1">
    <citation type="submission" date="2020-06" db="EMBL/GenBank/DDBJ databases">
        <authorList>
            <person name="Criscuolo A."/>
        </authorList>
    </citation>
    <scope>NUCLEOTIDE SEQUENCE [LARGE SCALE GENOMIC DNA]</scope>
    <source>
        <strain evidence="2">CIP 111411</strain>
    </source>
</reference>
<gene>
    <name evidence="1" type="ORF">FLAT13_01816</name>
</gene>
<organism evidence="1 2">
    <name type="scientific">Flavobacterium salmonis</name>
    <dbReference type="NCBI Taxonomy" id="2654844"/>
    <lineage>
        <taxon>Bacteria</taxon>
        <taxon>Pseudomonadati</taxon>
        <taxon>Bacteroidota</taxon>
        <taxon>Flavobacteriia</taxon>
        <taxon>Flavobacteriales</taxon>
        <taxon>Flavobacteriaceae</taxon>
        <taxon>Flavobacterium</taxon>
    </lineage>
</organism>
<protein>
    <submittedName>
        <fullName evidence="1">Uncharacterized protein</fullName>
    </submittedName>
</protein>
<evidence type="ECO:0000313" key="2">
    <source>
        <dbReference type="Proteomes" id="UP000530060"/>
    </source>
</evidence>
<dbReference type="EMBL" id="CAIJDP010000065">
    <property type="protein sequence ID" value="CAD0003713.1"/>
    <property type="molecule type" value="Genomic_DNA"/>
</dbReference>
<evidence type="ECO:0000313" key="1">
    <source>
        <dbReference type="EMBL" id="CAD0003713.1"/>
    </source>
</evidence>
<accession>A0A6V6YW75</accession>
<dbReference type="RefSeq" id="WP_180908680.1">
    <property type="nucleotide sequence ID" value="NZ_CAIJDP010000065.1"/>
</dbReference>
<proteinExistence type="predicted"/>